<feature type="domain" description="HAMP" evidence="16">
    <location>
        <begin position="180"/>
        <end position="232"/>
    </location>
</feature>
<proteinExistence type="predicted"/>
<keyword evidence="12" id="KW-0902">Two-component regulatory system</keyword>
<dbReference type="GO" id="GO:0005524">
    <property type="term" value="F:ATP binding"/>
    <property type="evidence" value="ECO:0007669"/>
    <property type="project" value="UniProtKB-KW"/>
</dbReference>
<evidence type="ECO:0000256" key="11">
    <source>
        <dbReference type="ARBA" id="ARBA00022989"/>
    </source>
</evidence>
<keyword evidence="13 14" id="KW-0472">Membrane</keyword>
<name>A0A5J5GWC0_9BACI</name>
<keyword evidence="7 14" id="KW-0812">Transmembrane</keyword>
<dbReference type="EC" id="2.7.13.3" evidence="3"/>
<comment type="caution">
    <text evidence="17">The sequence shown here is derived from an EMBL/GenBank/DDBJ whole genome shotgun (WGS) entry which is preliminary data.</text>
</comment>
<dbReference type="InterPro" id="IPR036097">
    <property type="entry name" value="HisK_dim/P_sf"/>
</dbReference>
<keyword evidence="10" id="KW-0067">ATP-binding</keyword>
<dbReference type="InterPro" id="IPR050398">
    <property type="entry name" value="HssS/ArlS-like"/>
</dbReference>
<evidence type="ECO:0000256" key="9">
    <source>
        <dbReference type="ARBA" id="ARBA00022777"/>
    </source>
</evidence>
<dbReference type="SUPFAM" id="SSF55874">
    <property type="entry name" value="ATPase domain of HSP90 chaperone/DNA topoisomerase II/histidine kinase"/>
    <property type="match status" value="1"/>
</dbReference>
<dbReference type="CDD" id="cd00075">
    <property type="entry name" value="HATPase"/>
    <property type="match status" value="1"/>
</dbReference>
<accession>A0A5J5GWC0</accession>
<keyword evidence="8" id="KW-0547">Nucleotide-binding</keyword>
<dbReference type="InterPro" id="IPR036890">
    <property type="entry name" value="HATPase_C_sf"/>
</dbReference>
<dbReference type="AlphaFoldDB" id="A0A5J5GWC0"/>
<dbReference type="Gene3D" id="1.10.287.130">
    <property type="match status" value="1"/>
</dbReference>
<dbReference type="Pfam" id="PF02518">
    <property type="entry name" value="HATPase_c"/>
    <property type="match status" value="1"/>
</dbReference>
<evidence type="ECO:0000313" key="17">
    <source>
        <dbReference type="EMBL" id="KAA9012540.1"/>
    </source>
</evidence>
<dbReference type="EMBL" id="VYKL01000060">
    <property type="protein sequence ID" value="KAA9012540.1"/>
    <property type="molecule type" value="Genomic_DNA"/>
</dbReference>
<feature type="domain" description="Histidine kinase" evidence="15">
    <location>
        <begin position="240"/>
        <end position="456"/>
    </location>
</feature>
<keyword evidence="18" id="KW-1185">Reference proteome</keyword>
<dbReference type="SMART" id="SM00388">
    <property type="entry name" value="HisKA"/>
    <property type="match status" value="1"/>
</dbReference>
<evidence type="ECO:0000256" key="7">
    <source>
        <dbReference type="ARBA" id="ARBA00022692"/>
    </source>
</evidence>
<dbReference type="GO" id="GO:0005886">
    <property type="term" value="C:plasma membrane"/>
    <property type="evidence" value="ECO:0007669"/>
    <property type="project" value="UniProtKB-SubCell"/>
</dbReference>
<protein>
    <recommendedName>
        <fullName evidence="3">histidine kinase</fullName>
        <ecNumber evidence="3">2.7.13.3</ecNumber>
    </recommendedName>
</protein>
<dbReference type="InterPro" id="IPR003594">
    <property type="entry name" value="HATPase_dom"/>
</dbReference>
<sequence>MKKLSVKLGILFFFIIFGLVTFMFFFLHNGITQSRVEEELTSLQSRGNSHRDILEKHFDQDTIAHVVLMESEAETDVVITNQDGQILNSSAPAEAFVKYLKGPLPSIPSEGRVIEGHWEDEPYISTVSPVEKDGQLVGLVYMFQDTASIHSMMKRLNEHFAISGWISVIFTIVIIIFLSKGITKPLLKMKAATREISKGNYSVSLPDTYDDEMGELAESIETLARDLQYLTKQRNEFLASISHELRTPLTYIKGYADILRKQDLPKEETEKYLTIIVDEANRLTQLVKELFELAKLDQNQFAIVKEKVDLHPFFEKIKQRLLPIFQESKIEFTVSCPPNLYVMADPLRLEQILFNLLDNAKKYSPNNGAVVLKALKHKNEVHIVVQDHGKGIPEKDLPLIFNRFYRVDKARTRSLGGSGLGLAIVKELVHAHGADITVSSTENAGTCFEIIFKGEVR</sequence>
<organism evidence="17 18">
    <name type="scientific">Niallia endozanthoxylica</name>
    <dbReference type="NCBI Taxonomy" id="2036016"/>
    <lineage>
        <taxon>Bacteria</taxon>
        <taxon>Bacillati</taxon>
        <taxon>Bacillota</taxon>
        <taxon>Bacilli</taxon>
        <taxon>Bacillales</taxon>
        <taxon>Bacillaceae</taxon>
        <taxon>Niallia</taxon>
    </lineage>
</organism>
<dbReference type="InterPro" id="IPR003660">
    <property type="entry name" value="HAMP_dom"/>
</dbReference>
<keyword evidence="5" id="KW-0597">Phosphoprotein</keyword>
<dbReference type="PROSITE" id="PS50885">
    <property type="entry name" value="HAMP"/>
    <property type="match status" value="1"/>
</dbReference>
<dbReference type="CDD" id="cd06225">
    <property type="entry name" value="HAMP"/>
    <property type="match status" value="1"/>
</dbReference>
<dbReference type="SMART" id="SM00387">
    <property type="entry name" value="HATPase_c"/>
    <property type="match status" value="1"/>
</dbReference>
<evidence type="ECO:0000256" key="14">
    <source>
        <dbReference type="SAM" id="Phobius"/>
    </source>
</evidence>
<dbReference type="PANTHER" id="PTHR45528">
    <property type="entry name" value="SENSOR HISTIDINE KINASE CPXA"/>
    <property type="match status" value="1"/>
</dbReference>
<dbReference type="Proteomes" id="UP000326671">
    <property type="component" value="Unassembled WGS sequence"/>
</dbReference>
<dbReference type="Gene3D" id="3.30.565.10">
    <property type="entry name" value="Histidine kinase-like ATPase, C-terminal domain"/>
    <property type="match status" value="1"/>
</dbReference>
<evidence type="ECO:0000256" key="4">
    <source>
        <dbReference type="ARBA" id="ARBA00022475"/>
    </source>
</evidence>
<dbReference type="SMART" id="SM00304">
    <property type="entry name" value="HAMP"/>
    <property type="match status" value="1"/>
</dbReference>
<dbReference type="FunFam" id="3.30.565.10:FF:000006">
    <property type="entry name" value="Sensor histidine kinase WalK"/>
    <property type="match status" value="1"/>
</dbReference>
<dbReference type="PRINTS" id="PR00344">
    <property type="entry name" value="BCTRLSENSOR"/>
</dbReference>
<dbReference type="Pfam" id="PF00672">
    <property type="entry name" value="HAMP"/>
    <property type="match status" value="1"/>
</dbReference>
<keyword evidence="6" id="KW-0808">Transferase</keyword>
<keyword evidence="9" id="KW-0418">Kinase</keyword>
<evidence type="ECO:0000256" key="5">
    <source>
        <dbReference type="ARBA" id="ARBA00022553"/>
    </source>
</evidence>
<evidence type="ECO:0000313" key="18">
    <source>
        <dbReference type="Proteomes" id="UP000326671"/>
    </source>
</evidence>
<reference evidence="17 18" key="1">
    <citation type="submission" date="2019-09" db="EMBL/GenBank/DDBJ databases">
        <title>Whole genome sequences of isolates from the Mars Exploration Rovers.</title>
        <authorList>
            <person name="Seuylemezian A."/>
            <person name="Vaishampayan P."/>
        </authorList>
    </citation>
    <scope>NUCLEOTIDE SEQUENCE [LARGE SCALE GENOMIC DNA]</scope>
    <source>
        <strain evidence="17 18">MER_TA_151</strain>
    </source>
</reference>
<dbReference type="SUPFAM" id="SSF158472">
    <property type="entry name" value="HAMP domain-like"/>
    <property type="match status" value="1"/>
</dbReference>
<evidence type="ECO:0000256" key="10">
    <source>
        <dbReference type="ARBA" id="ARBA00022840"/>
    </source>
</evidence>
<dbReference type="FunFam" id="1.10.287.130:FF:000001">
    <property type="entry name" value="Two-component sensor histidine kinase"/>
    <property type="match status" value="1"/>
</dbReference>
<keyword evidence="4" id="KW-1003">Cell membrane</keyword>
<evidence type="ECO:0000256" key="2">
    <source>
        <dbReference type="ARBA" id="ARBA00004651"/>
    </source>
</evidence>
<dbReference type="SUPFAM" id="SSF47384">
    <property type="entry name" value="Homodimeric domain of signal transducing histidine kinase"/>
    <property type="match status" value="1"/>
</dbReference>
<evidence type="ECO:0000256" key="12">
    <source>
        <dbReference type="ARBA" id="ARBA00023012"/>
    </source>
</evidence>
<comment type="subcellular location">
    <subcellularLocation>
        <location evidence="2">Cell membrane</location>
        <topology evidence="2">Multi-pass membrane protein</topology>
    </subcellularLocation>
</comment>
<evidence type="ECO:0000256" key="1">
    <source>
        <dbReference type="ARBA" id="ARBA00000085"/>
    </source>
</evidence>
<evidence type="ECO:0000256" key="13">
    <source>
        <dbReference type="ARBA" id="ARBA00023136"/>
    </source>
</evidence>
<evidence type="ECO:0000256" key="8">
    <source>
        <dbReference type="ARBA" id="ARBA00022741"/>
    </source>
</evidence>
<dbReference type="RefSeq" id="WP_150442816.1">
    <property type="nucleotide sequence ID" value="NZ_VYKL01000060.1"/>
</dbReference>
<comment type="catalytic activity">
    <reaction evidence="1">
        <text>ATP + protein L-histidine = ADP + protein N-phospho-L-histidine.</text>
        <dbReference type="EC" id="2.7.13.3"/>
    </reaction>
</comment>
<dbReference type="PROSITE" id="PS50109">
    <property type="entry name" value="HIS_KIN"/>
    <property type="match status" value="1"/>
</dbReference>
<dbReference type="Gene3D" id="6.10.340.10">
    <property type="match status" value="1"/>
</dbReference>
<evidence type="ECO:0000259" key="16">
    <source>
        <dbReference type="PROSITE" id="PS50885"/>
    </source>
</evidence>
<evidence type="ECO:0000256" key="3">
    <source>
        <dbReference type="ARBA" id="ARBA00012438"/>
    </source>
</evidence>
<dbReference type="OrthoDB" id="9813151at2"/>
<dbReference type="Pfam" id="PF00512">
    <property type="entry name" value="HisKA"/>
    <property type="match status" value="1"/>
</dbReference>
<dbReference type="InterPro" id="IPR003661">
    <property type="entry name" value="HisK_dim/P_dom"/>
</dbReference>
<keyword evidence="11 14" id="KW-1133">Transmembrane helix</keyword>
<dbReference type="CDD" id="cd00082">
    <property type="entry name" value="HisKA"/>
    <property type="match status" value="1"/>
</dbReference>
<feature type="transmembrane region" description="Helical" evidence="14">
    <location>
        <begin position="6"/>
        <end position="27"/>
    </location>
</feature>
<evidence type="ECO:0000259" key="15">
    <source>
        <dbReference type="PROSITE" id="PS50109"/>
    </source>
</evidence>
<dbReference type="InterPro" id="IPR004358">
    <property type="entry name" value="Sig_transdc_His_kin-like_C"/>
</dbReference>
<dbReference type="InterPro" id="IPR005467">
    <property type="entry name" value="His_kinase_dom"/>
</dbReference>
<evidence type="ECO:0000256" key="6">
    <source>
        <dbReference type="ARBA" id="ARBA00022679"/>
    </source>
</evidence>
<gene>
    <name evidence="17" type="ORF">F4V44_25645</name>
</gene>
<dbReference type="PANTHER" id="PTHR45528:SF1">
    <property type="entry name" value="SENSOR HISTIDINE KINASE CPXA"/>
    <property type="match status" value="1"/>
</dbReference>
<dbReference type="GO" id="GO:0000155">
    <property type="term" value="F:phosphorelay sensor kinase activity"/>
    <property type="evidence" value="ECO:0007669"/>
    <property type="project" value="InterPro"/>
</dbReference>
<feature type="transmembrane region" description="Helical" evidence="14">
    <location>
        <begin position="160"/>
        <end position="179"/>
    </location>
</feature>